<dbReference type="InterPro" id="IPR036770">
    <property type="entry name" value="Ankyrin_rpt-contain_sf"/>
</dbReference>
<accession>A0AAN8INE6</accession>
<evidence type="ECO:0000256" key="7">
    <source>
        <dbReference type="PROSITE-ProRule" id="PRU00023"/>
    </source>
</evidence>
<evidence type="ECO:0000256" key="9">
    <source>
        <dbReference type="SAM" id="Phobius"/>
    </source>
</evidence>
<dbReference type="InterPro" id="IPR002110">
    <property type="entry name" value="Ankyrin_rpt"/>
</dbReference>
<dbReference type="SUPFAM" id="SSF144083">
    <property type="entry name" value="Magnesium transport protein CorA, transmembrane region"/>
    <property type="match status" value="1"/>
</dbReference>
<dbReference type="PANTHER" id="PTHR24166:SF48">
    <property type="entry name" value="PROTEIN VAPYRIN"/>
    <property type="match status" value="1"/>
</dbReference>
<dbReference type="Gene3D" id="1.20.58.340">
    <property type="entry name" value="Magnesium transport protein CorA, transmembrane region"/>
    <property type="match status" value="1"/>
</dbReference>
<evidence type="ECO:0000256" key="2">
    <source>
        <dbReference type="ARBA" id="ARBA00022692"/>
    </source>
</evidence>
<feature type="repeat" description="ANK" evidence="7">
    <location>
        <begin position="211"/>
        <end position="243"/>
    </location>
</feature>
<keyword evidence="11" id="KW-1185">Reference proteome</keyword>
<dbReference type="PROSITE" id="PS50088">
    <property type="entry name" value="ANK_REPEAT"/>
    <property type="match status" value="4"/>
</dbReference>
<keyword evidence="4 9" id="KW-1133">Transmembrane helix</keyword>
<evidence type="ECO:0000256" key="3">
    <source>
        <dbReference type="ARBA" id="ARBA00022737"/>
    </source>
</evidence>
<dbReference type="PANTHER" id="PTHR24166">
    <property type="entry name" value="ROLLING PEBBLES, ISOFORM B"/>
    <property type="match status" value="1"/>
</dbReference>
<evidence type="ECO:0008006" key="12">
    <source>
        <dbReference type="Google" id="ProtNLM"/>
    </source>
</evidence>
<dbReference type="GO" id="GO:0046873">
    <property type="term" value="F:metal ion transmembrane transporter activity"/>
    <property type="evidence" value="ECO:0007669"/>
    <property type="project" value="InterPro"/>
</dbReference>
<dbReference type="Proteomes" id="UP001316803">
    <property type="component" value="Unassembled WGS sequence"/>
</dbReference>
<feature type="compositionally biased region" description="Polar residues" evidence="8">
    <location>
        <begin position="1204"/>
        <end position="1223"/>
    </location>
</feature>
<feature type="transmembrane region" description="Helical" evidence="9">
    <location>
        <begin position="1116"/>
        <end position="1139"/>
    </location>
</feature>
<comment type="subcellular location">
    <subcellularLocation>
        <location evidence="1">Membrane</location>
        <topology evidence="1">Multi-pass membrane protein</topology>
    </subcellularLocation>
</comment>
<protein>
    <recommendedName>
        <fullName evidence="12">Ankyrin repeat protein</fullName>
    </recommendedName>
</protein>
<feature type="repeat" description="ANK" evidence="7">
    <location>
        <begin position="400"/>
        <end position="432"/>
    </location>
</feature>
<organism evidence="10 11">
    <name type="scientific">Knufia fluminis</name>
    <dbReference type="NCBI Taxonomy" id="191047"/>
    <lineage>
        <taxon>Eukaryota</taxon>
        <taxon>Fungi</taxon>
        <taxon>Dikarya</taxon>
        <taxon>Ascomycota</taxon>
        <taxon>Pezizomycotina</taxon>
        <taxon>Eurotiomycetes</taxon>
        <taxon>Chaetothyriomycetidae</taxon>
        <taxon>Chaetothyriales</taxon>
        <taxon>Trichomeriaceae</taxon>
        <taxon>Knufia</taxon>
    </lineage>
</organism>
<feature type="repeat" description="ANK" evidence="7">
    <location>
        <begin position="145"/>
        <end position="177"/>
    </location>
</feature>
<keyword evidence="5 7" id="KW-0040">ANK repeat</keyword>
<feature type="region of interest" description="Disordered" evidence="8">
    <location>
        <begin position="1158"/>
        <end position="1177"/>
    </location>
</feature>
<dbReference type="GO" id="GO:0016020">
    <property type="term" value="C:membrane"/>
    <property type="evidence" value="ECO:0007669"/>
    <property type="project" value="UniProtKB-SubCell"/>
</dbReference>
<evidence type="ECO:0000256" key="4">
    <source>
        <dbReference type="ARBA" id="ARBA00022989"/>
    </source>
</evidence>
<feature type="region of interest" description="Disordered" evidence="8">
    <location>
        <begin position="926"/>
        <end position="955"/>
    </location>
</feature>
<feature type="compositionally biased region" description="Basic and acidic residues" evidence="8">
    <location>
        <begin position="940"/>
        <end position="955"/>
    </location>
</feature>
<proteinExistence type="predicted"/>
<dbReference type="InterPro" id="IPR045863">
    <property type="entry name" value="CorA_TM1_TM2"/>
</dbReference>
<comment type="caution">
    <text evidence="10">The sequence shown here is derived from an EMBL/GenBank/DDBJ whole genome shotgun (WGS) entry which is preliminary data.</text>
</comment>
<keyword evidence="2 9" id="KW-0812">Transmembrane</keyword>
<name>A0AAN8INE6_9EURO</name>
<dbReference type="EMBL" id="JAKLMC020000009">
    <property type="protein sequence ID" value="KAK5954082.1"/>
    <property type="molecule type" value="Genomic_DNA"/>
</dbReference>
<sequence>MGVKADRPGSLPPRAQLRKDLSSPQDITTLNTLADAVDRSSRNRENDLRVLLQVCAELGNERFVRTLLARKADGNGSTNTTLPSLLCALRNDHVGTVQLLLAHQARIDITDNGGKNALMYAGLYSAASLELVYKQGAELDARDKQGRTALLHAAASGKVEAIQWLLSKRADIAAADKKGRTAVMHAASGGHSEALAVLLGHRGPLEATDDGGRTALIYAASDNHAHTLQILLDYGAEPEAEDNEGKDALLHAIIQHRHSDPKEEVILFLLRARGGIKDNAKSFRYLRAAAITGQNAPLKLLLDYHANVNAKDSEGRSPLQCLLEEAAKTIKYSKTTISILLNAGADIGAENRGMKAKERTPFQDAAAKGQYIIVEAILEHLSGCLTRERLQEYIDRRSSRGKTALHLAAQNGHELIVDVLIRYGARLDSVSEGNWTPLLNAAKLGHAKVVEIILAAAGPKEVNARTSSGMTSLHWAAENGHKKVVELLLQDSRSLKNPKDTFNTTPLLRAGLHDHLEVFKLFRPHLLSGRISRHAQDACSMFTASVVDIYKKRNESRVVNKPMSVRKVLYDADLKDPSKFAITTRLKDIQEGRPDFRWIHLPANNLAWAEALITKMLIENGPADVPAYQFMLQLFGQQQHRGSKIHSRYMRPLCQLHPNKHNNHPRAWRRPTVSVTDSSILDARSSATTFVDIQNSPKPSLLSHSDTEDQVPDAPKEVGVLFMPYLHWETDTNRQLGLTREKSKDECLIHGYLHHSTDLHLRRTLDQFKHYSINTDIRDRDQVVFRHHHQQQTRKSMTPDPRIFMIDQMWLFIFEGIVVTCFPERLDQPAQDPVNLFDGIISDITSKTSPPIRSVHDLAAAITNRCIGAFDRHQWGDEDLDFMFFEIFELSIGTLTRRSTALLKRFEEDATNAARWLNNRNYQAPELKRDNEDRDNEEDQWLRDPVEEDTTHRKPDHNPLYVNRLLNITKETQLLIECKDIEDELGILTHVLEQQREVLQHMGEVFAGLRKKAGHQKRLVGQHLVDIERMQKQANLVNRGLTQVLDLKQKHANAIEARFARDQAEDTARQGQTIMVFTMVTIIFLPLSFVAAFFTINIREFPYDSSGDNSIPIGWVAKYLFGVGFGFSLPLILVAFVLGDVRGWNWRFRNWFTLRKQGHRAGEPPPRPPTTIDPLHDTTSEENLAVDSMPDNFSVRKRPLYRQPTDQSRATFETRTTGGDSMV</sequence>
<keyword evidence="3" id="KW-0677">Repeat</keyword>
<dbReference type="AlphaFoldDB" id="A0AAN8INE6"/>
<dbReference type="InterPro" id="IPR050889">
    <property type="entry name" value="Dendritic_Spine_Reg/Scaffold"/>
</dbReference>
<dbReference type="PROSITE" id="PS50297">
    <property type="entry name" value="ANK_REP_REGION"/>
    <property type="match status" value="4"/>
</dbReference>
<evidence type="ECO:0000256" key="1">
    <source>
        <dbReference type="ARBA" id="ARBA00004141"/>
    </source>
</evidence>
<dbReference type="SUPFAM" id="SSF48403">
    <property type="entry name" value="Ankyrin repeat"/>
    <property type="match status" value="2"/>
</dbReference>
<keyword evidence="6 9" id="KW-0472">Membrane</keyword>
<feature type="transmembrane region" description="Helical" evidence="9">
    <location>
        <begin position="1074"/>
        <end position="1096"/>
    </location>
</feature>
<dbReference type="InterPro" id="IPR002523">
    <property type="entry name" value="MgTranspt_CorA/ZnTranspt_ZntB"/>
</dbReference>
<evidence type="ECO:0000256" key="8">
    <source>
        <dbReference type="SAM" id="MobiDB-lite"/>
    </source>
</evidence>
<gene>
    <name evidence="10" type="ORF">OHC33_004653</name>
</gene>
<dbReference type="Gene3D" id="1.25.40.20">
    <property type="entry name" value="Ankyrin repeat-containing domain"/>
    <property type="match status" value="4"/>
</dbReference>
<evidence type="ECO:0000256" key="5">
    <source>
        <dbReference type="ARBA" id="ARBA00023043"/>
    </source>
</evidence>
<reference evidence="10 11" key="1">
    <citation type="submission" date="2022-12" db="EMBL/GenBank/DDBJ databases">
        <title>Genomic features and morphological characterization of a novel Knufia sp. strain isolated from spacecraft assembly facility.</title>
        <authorList>
            <person name="Teixeira M."/>
            <person name="Chander A.M."/>
            <person name="Stajich J.E."/>
            <person name="Venkateswaran K."/>
        </authorList>
    </citation>
    <scope>NUCLEOTIDE SEQUENCE [LARGE SCALE GENOMIC DNA]</scope>
    <source>
        <strain evidence="10 11">FJI-L2-BK-P2</strain>
    </source>
</reference>
<evidence type="ECO:0000313" key="10">
    <source>
        <dbReference type="EMBL" id="KAK5954082.1"/>
    </source>
</evidence>
<evidence type="ECO:0000256" key="6">
    <source>
        <dbReference type="ARBA" id="ARBA00023136"/>
    </source>
</evidence>
<feature type="region of interest" description="Disordered" evidence="8">
    <location>
        <begin position="1"/>
        <end position="23"/>
    </location>
</feature>
<dbReference type="SMART" id="SM00248">
    <property type="entry name" value="ANK"/>
    <property type="match status" value="12"/>
</dbReference>
<feature type="repeat" description="ANK" evidence="7">
    <location>
        <begin position="468"/>
        <end position="500"/>
    </location>
</feature>
<evidence type="ECO:0000313" key="11">
    <source>
        <dbReference type="Proteomes" id="UP001316803"/>
    </source>
</evidence>
<dbReference type="Pfam" id="PF01544">
    <property type="entry name" value="CorA"/>
    <property type="match status" value="1"/>
</dbReference>
<dbReference type="Pfam" id="PF12796">
    <property type="entry name" value="Ank_2"/>
    <property type="match status" value="4"/>
</dbReference>
<feature type="region of interest" description="Disordered" evidence="8">
    <location>
        <begin position="1203"/>
        <end position="1223"/>
    </location>
</feature>